<feature type="transmembrane region" description="Helical" evidence="1">
    <location>
        <begin position="21"/>
        <end position="40"/>
    </location>
</feature>
<gene>
    <name evidence="2" type="ORF">B5F17_04995</name>
</gene>
<keyword evidence="1" id="KW-0812">Transmembrane</keyword>
<proteinExistence type="predicted"/>
<comment type="caution">
    <text evidence="2">The sequence shown here is derived from an EMBL/GenBank/DDBJ whole genome shotgun (WGS) entry which is preliminary data.</text>
</comment>
<sequence>MFCNIVVISCHAAKNRHFLQFSLLLPLFIHRVGIIFPYLGKKKVMHRLCMTQVVEKLWFFDEQTSAAQSALDAEYPKPRINERIRAFFCVKSHAHVATFYEILYAPQAQEIFSSLQAEDQPRYRMTDS</sequence>
<keyword evidence="1" id="KW-0472">Membrane</keyword>
<evidence type="ECO:0000256" key="1">
    <source>
        <dbReference type="SAM" id="Phobius"/>
    </source>
</evidence>
<dbReference type="Proteomes" id="UP000195897">
    <property type="component" value="Unassembled WGS sequence"/>
</dbReference>
<evidence type="ECO:0000313" key="2">
    <source>
        <dbReference type="EMBL" id="OUP53364.1"/>
    </source>
</evidence>
<dbReference type="EMBL" id="NFKK01000004">
    <property type="protein sequence ID" value="OUP53364.1"/>
    <property type="molecule type" value="Genomic_DNA"/>
</dbReference>
<organism evidence="2 3">
    <name type="scientific">Butyricicoccus pullicaecorum</name>
    <dbReference type="NCBI Taxonomy" id="501571"/>
    <lineage>
        <taxon>Bacteria</taxon>
        <taxon>Bacillati</taxon>
        <taxon>Bacillota</taxon>
        <taxon>Clostridia</taxon>
        <taxon>Eubacteriales</taxon>
        <taxon>Butyricicoccaceae</taxon>
        <taxon>Butyricicoccus</taxon>
    </lineage>
</organism>
<keyword evidence="1" id="KW-1133">Transmembrane helix</keyword>
<protein>
    <submittedName>
        <fullName evidence="2">Uncharacterized protein</fullName>
    </submittedName>
</protein>
<evidence type="ECO:0000313" key="3">
    <source>
        <dbReference type="Proteomes" id="UP000195897"/>
    </source>
</evidence>
<dbReference type="AlphaFoldDB" id="A0A1Y4L9H0"/>
<reference evidence="3" key="1">
    <citation type="submission" date="2017-04" db="EMBL/GenBank/DDBJ databases">
        <title>Function of individual gut microbiota members based on whole genome sequencing of pure cultures obtained from chicken caecum.</title>
        <authorList>
            <person name="Medvecky M."/>
            <person name="Cejkova D."/>
            <person name="Polansky O."/>
            <person name="Karasova D."/>
            <person name="Kubasova T."/>
            <person name="Cizek A."/>
            <person name="Rychlik I."/>
        </authorList>
    </citation>
    <scope>NUCLEOTIDE SEQUENCE [LARGE SCALE GENOMIC DNA]</scope>
    <source>
        <strain evidence="3">An180</strain>
    </source>
</reference>
<accession>A0A1Y4L9H0</accession>
<name>A0A1Y4L9H0_9FIRM</name>